<keyword evidence="3" id="KW-1185">Reference proteome</keyword>
<dbReference type="OrthoDB" id="2156220at2"/>
<dbReference type="PANTHER" id="PTHR11220:SF58">
    <property type="entry name" value="SOUL HEME-BINDING FAMILY PROTEIN"/>
    <property type="match status" value="1"/>
</dbReference>
<reference evidence="2 3" key="1">
    <citation type="journal article" date="2011" name="Front. Microbiol.">
        <title>Genomic signatures of strain selection and enhancement in Bacillus atrophaeus var. globigii, a historical biowarfare simulant.</title>
        <authorList>
            <person name="Gibbons H.S."/>
            <person name="Broomall S.M."/>
            <person name="McNew L.A."/>
            <person name="Daligault H."/>
            <person name="Chapman C."/>
            <person name="Bruce D."/>
            <person name="Karavis M."/>
            <person name="Krepps M."/>
            <person name="McGregor P.A."/>
            <person name="Hong C."/>
            <person name="Park K.H."/>
            <person name="Akmal A."/>
            <person name="Feldman A."/>
            <person name="Lin J.S."/>
            <person name="Chang W.E."/>
            <person name="Higgs B.W."/>
            <person name="Demirev P."/>
            <person name="Lindquist J."/>
            <person name="Liem A."/>
            <person name="Fochler E."/>
            <person name="Read T.D."/>
            <person name="Tapia R."/>
            <person name="Johnson S."/>
            <person name="Bishop-Lilly K.A."/>
            <person name="Detter C."/>
            <person name="Han C."/>
            <person name="Sozhamannan S."/>
            <person name="Rosenzweig C.N."/>
            <person name="Skowronski E.W."/>
        </authorList>
    </citation>
    <scope>NUCLEOTIDE SEQUENCE [LARGE SCALE GENOMIC DNA]</scope>
    <source>
        <strain evidence="2 3">PIT1</strain>
    </source>
</reference>
<dbReference type="Pfam" id="PF04832">
    <property type="entry name" value="SOUL"/>
    <property type="match status" value="1"/>
</dbReference>
<dbReference type="PANTHER" id="PTHR11220">
    <property type="entry name" value="HEME-BINDING PROTEIN-RELATED"/>
    <property type="match status" value="1"/>
</dbReference>
<feature type="chain" id="PRO_5019516372" evidence="1">
    <location>
        <begin position="23"/>
        <end position="211"/>
    </location>
</feature>
<proteinExistence type="predicted"/>
<dbReference type="InterPro" id="IPR011256">
    <property type="entry name" value="Reg_factor_effector_dom_sf"/>
</dbReference>
<sequence length="211" mass="24225">MRKLLQWAALVVGISITGAAMATEEPKYQVMLQDGDFELREYESMLVAEVWVDGSFDQAGNRGFRLLADFIFGNNTSVAGEQREIAMTAPVTMEPQSEEISMTSPVTMEQQQGKWRVHFVMPSRYTYEMLPKPNNPAVQIREVPKRMYAVIQYSGFAGEEKTSKKTEQLLNWIEQQQFEIVGNPEMARYDPPWTLPFFRRNEVMIAVQPKS</sequence>
<dbReference type="Proteomes" id="UP000288279">
    <property type="component" value="Unassembled WGS sequence"/>
</dbReference>
<gene>
    <name evidence="2" type="ORF">CWI83_09085</name>
</gene>
<feature type="signal peptide" evidence="1">
    <location>
        <begin position="1"/>
        <end position="22"/>
    </location>
</feature>
<evidence type="ECO:0000313" key="3">
    <source>
        <dbReference type="Proteomes" id="UP000288279"/>
    </source>
</evidence>
<dbReference type="SUPFAM" id="SSF55136">
    <property type="entry name" value="Probable bacterial effector-binding domain"/>
    <property type="match status" value="1"/>
</dbReference>
<name>A0A432ZEW5_9GAMM</name>
<comment type="caution">
    <text evidence="2">The sequence shown here is derived from an EMBL/GenBank/DDBJ whole genome shotgun (WGS) entry which is preliminary data.</text>
</comment>
<dbReference type="Gene3D" id="3.20.80.10">
    <property type="entry name" value="Regulatory factor, effector binding domain"/>
    <property type="match status" value="1"/>
</dbReference>
<accession>A0A432ZEW5</accession>
<protein>
    <submittedName>
        <fullName evidence="2">Heme-binding protein</fullName>
    </submittedName>
</protein>
<dbReference type="InterPro" id="IPR006917">
    <property type="entry name" value="SOUL_heme-bd"/>
</dbReference>
<evidence type="ECO:0000256" key="1">
    <source>
        <dbReference type="SAM" id="SignalP"/>
    </source>
</evidence>
<evidence type="ECO:0000313" key="2">
    <source>
        <dbReference type="EMBL" id="RUO76498.1"/>
    </source>
</evidence>
<dbReference type="RefSeq" id="WP_126828279.1">
    <property type="nucleotide sequence ID" value="NZ_PIQG01000004.1"/>
</dbReference>
<dbReference type="EMBL" id="PIQG01000004">
    <property type="protein sequence ID" value="RUO76498.1"/>
    <property type="molecule type" value="Genomic_DNA"/>
</dbReference>
<dbReference type="AlphaFoldDB" id="A0A432ZEW5"/>
<keyword evidence="1" id="KW-0732">Signal</keyword>
<organism evidence="2 3">
    <name type="scientific">Pseudidiomarina taiwanensis</name>
    <dbReference type="NCBI Taxonomy" id="337250"/>
    <lineage>
        <taxon>Bacteria</taxon>
        <taxon>Pseudomonadati</taxon>
        <taxon>Pseudomonadota</taxon>
        <taxon>Gammaproteobacteria</taxon>
        <taxon>Alteromonadales</taxon>
        <taxon>Idiomarinaceae</taxon>
        <taxon>Pseudidiomarina</taxon>
    </lineage>
</organism>